<keyword evidence="2" id="KW-1185">Reference proteome</keyword>
<evidence type="ECO:0000313" key="1">
    <source>
        <dbReference type="EMBL" id="SPQ01507.1"/>
    </source>
</evidence>
<accession>A0A2U3QJD0</accession>
<dbReference type="AlphaFoldDB" id="A0A2U3QJD0"/>
<dbReference type="Proteomes" id="UP000245125">
    <property type="component" value="Unassembled WGS sequence"/>
</dbReference>
<sequence length="189" mass="21431">MFADERRKVLNIIMGPTLREAEAAYSSIYEHHAPLIRFLTGTGTPRPIVLSVAADLCLNAKLRMVLQGDGLDSQVVRPLLEEARLAGATLDETALGLLLKINIERLAQQALEQCEDLSCMERLNKAAKLVRTLPFEINLWQIQNICYKILHTKWADFKEKAGLGDKQAQEWIRYCTEVFENFKLHVPQA</sequence>
<proteinExistence type="predicted"/>
<organism evidence="1 2">
    <name type="scientific">Candidatus Sulfobium mesophilum</name>
    <dbReference type="NCBI Taxonomy" id="2016548"/>
    <lineage>
        <taxon>Bacteria</taxon>
        <taxon>Pseudomonadati</taxon>
        <taxon>Nitrospirota</taxon>
        <taxon>Nitrospiria</taxon>
        <taxon>Nitrospirales</taxon>
        <taxon>Nitrospiraceae</taxon>
        <taxon>Candidatus Sulfobium</taxon>
    </lineage>
</organism>
<name>A0A2U3QJD0_9BACT</name>
<protein>
    <submittedName>
        <fullName evidence="1">Alpha-amylase/alpha-mannosidase</fullName>
    </submittedName>
</protein>
<evidence type="ECO:0000313" key="2">
    <source>
        <dbReference type="Proteomes" id="UP000245125"/>
    </source>
</evidence>
<dbReference type="EMBL" id="OUUY01000106">
    <property type="protein sequence ID" value="SPQ01507.1"/>
    <property type="molecule type" value="Genomic_DNA"/>
</dbReference>
<gene>
    <name evidence="1" type="ORF">NBG4_580016</name>
</gene>
<reference evidence="2" key="1">
    <citation type="submission" date="2018-03" db="EMBL/GenBank/DDBJ databases">
        <authorList>
            <person name="Zecchin S."/>
        </authorList>
    </citation>
    <scope>NUCLEOTIDE SEQUENCE [LARGE SCALE GENOMIC DNA]</scope>
</reference>